<dbReference type="EMBL" id="JAACJL010000059">
    <property type="protein sequence ID" value="KAF4610325.1"/>
    <property type="molecule type" value="Genomic_DNA"/>
</dbReference>
<feature type="transmembrane region" description="Helical" evidence="1">
    <location>
        <begin position="44"/>
        <end position="67"/>
    </location>
</feature>
<dbReference type="AlphaFoldDB" id="A0A8H4QFS8"/>
<dbReference type="InterPro" id="IPR045340">
    <property type="entry name" value="DUF6533"/>
</dbReference>
<evidence type="ECO:0000313" key="3">
    <source>
        <dbReference type="EMBL" id="KAF4610325.1"/>
    </source>
</evidence>
<dbReference type="Pfam" id="PF20151">
    <property type="entry name" value="DUF6533"/>
    <property type="match status" value="1"/>
</dbReference>
<keyword evidence="4" id="KW-1185">Reference proteome</keyword>
<feature type="transmembrane region" description="Helical" evidence="1">
    <location>
        <begin position="235"/>
        <end position="252"/>
    </location>
</feature>
<keyword evidence="1" id="KW-0812">Transmembrane</keyword>
<protein>
    <recommendedName>
        <fullName evidence="2">DUF6533 domain-containing protein</fullName>
    </recommendedName>
</protein>
<feature type="transmembrane region" description="Helical" evidence="1">
    <location>
        <begin position="205"/>
        <end position="223"/>
    </location>
</feature>
<evidence type="ECO:0000313" key="4">
    <source>
        <dbReference type="Proteomes" id="UP000521872"/>
    </source>
</evidence>
<feature type="transmembrane region" description="Helical" evidence="1">
    <location>
        <begin position="87"/>
        <end position="109"/>
    </location>
</feature>
<sequence>MISHSQEDFSPIVGFVTLSALIAQTWDVLIYLTDEVEFIWRGRFNAIKAIYLLSRYLVFFSELVYFGLVFHPKHGVLISSPPCPKTWIFRLCVSQLAETLLEAILYIRVYALYNKSRKAKMILLSAFGITTGLEFIGVTYMAHDFATLTECTFHAPDKTGMAYVGIGAGISHSLIFIMTMTIFIVGKRNGWPRTPLTSLMLREGVAAFFVITGVLATDIAFELIRNAKVTDTHALWIWVMTVISITTSRLVLNMRKLYSRRNDLHGSATTGEEFIGTENSVCLTTILHDE</sequence>
<name>A0A8H4QFS8_9AGAR</name>
<organism evidence="3 4">
    <name type="scientific">Agrocybe pediades</name>
    <dbReference type="NCBI Taxonomy" id="84607"/>
    <lineage>
        <taxon>Eukaryota</taxon>
        <taxon>Fungi</taxon>
        <taxon>Dikarya</taxon>
        <taxon>Basidiomycota</taxon>
        <taxon>Agaricomycotina</taxon>
        <taxon>Agaricomycetes</taxon>
        <taxon>Agaricomycetidae</taxon>
        <taxon>Agaricales</taxon>
        <taxon>Agaricineae</taxon>
        <taxon>Strophariaceae</taxon>
        <taxon>Agrocybe</taxon>
    </lineage>
</organism>
<comment type="caution">
    <text evidence="3">The sequence shown here is derived from an EMBL/GenBank/DDBJ whole genome shotgun (WGS) entry which is preliminary data.</text>
</comment>
<gene>
    <name evidence="3" type="ORF">D9613_010452</name>
</gene>
<keyword evidence="1" id="KW-0472">Membrane</keyword>
<proteinExistence type="predicted"/>
<feature type="domain" description="DUF6533" evidence="2">
    <location>
        <begin position="16"/>
        <end position="59"/>
    </location>
</feature>
<keyword evidence="1" id="KW-1133">Transmembrane helix</keyword>
<evidence type="ECO:0000259" key="2">
    <source>
        <dbReference type="Pfam" id="PF20151"/>
    </source>
</evidence>
<evidence type="ECO:0000256" key="1">
    <source>
        <dbReference type="SAM" id="Phobius"/>
    </source>
</evidence>
<feature type="transmembrane region" description="Helical" evidence="1">
    <location>
        <begin position="12"/>
        <end position="32"/>
    </location>
</feature>
<accession>A0A8H4QFS8</accession>
<feature type="transmembrane region" description="Helical" evidence="1">
    <location>
        <begin position="162"/>
        <end position="185"/>
    </location>
</feature>
<feature type="transmembrane region" description="Helical" evidence="1">
    <location>
        <begin position="121"/>
        <end position="142"/>
    </location>
</feature>
<dbReference type="Proteomes" id="UP000521872">
    <property type="component" value="Unassembled WGS sequence"/>
</dbReference>
<reference evidence="3 4" key="1">
    <citation type="submission" date="2019-12" db="EMBL/GenBank/DDBJ databases">
        <authorList>
            <person name="Floudas D."/>
            <person name="Bentzer J."/>
            <person name="Ahren D."/>
            <person name="Johansson T."/>
            <person name="Persson P."/>
            <person name="Tunlid A."/>
        </authorList>
    </citation>
    <scope>NUCLEOTIDE SEQUENCE [LARGE SCALE GENOMIC DNA]</scope>
    <source>
        <strain evidence="3 4">CBS 102.39</strain>
    </source>
</reference>